<dbReference type="Proteomes" id="UP000542125">
    <property type="component" value="Unassembled WGS sequence"/>
</dbReference>
<dbReference type="PANTHER" id="PTHR30537">
    <property type="entry name" value="HTH-TYPE TRANSCRIPTIONAL REGULATOR"/>
    <property type="match status" value="1"/>
</dbReference>
<evidence type="ECO:0000313" key="7">
    <source>
        <dbReference type="Proteomes" id="UP000542125"/>
    </source>
</evidence>
<dbReference type="Gene3D" id="3.40.190.290">
    <property type="match status" value="1"/>
</dbReference>
<dbReference type="InterPro" id="IPR036388">
    <property type="entry name" value="WH-like_DNA-bd_sf"/>
</dbReference>
<comment type="caution">
    <text evidence="6">The sequence shown here is derived from an EMBL/GenBank/DDBJ whole genome shotgun (WGS) entry which is preliminary data.</text>
</comment>
<reference evidence="6 7" key="1">
    <citation type="submission" date="2020-07" db="EMBL/GenBank/DDBJ databases">
        <title>Genomic Encyclopedia of Type Strains, Phase IV (KMG-V): Genome sequencing to study the core and pangenomes of soil and plant-associated prokaryotes.</title>
        <authorList>
            <person name="Whitman W."/>
        </authorList>
    </citation>
    <scope>NUCLEOTIDE SEQUENCE [LARGE SCALE GENOMIC DNA]</scope>
    <source>
        <strain evidence="6 7">SAS40</strain>
    </source>
</reference>
<sequence>MPIDTLRAMKVFVRIYERKSFTLAADDLNMPRATLTHTINALEAHLGARLLERSTRRVEPTLDGDAYYERCLHLLAEIEDAENAFRTVAPKGLLRVNLQGSLARQFVIPALPAFMERFPDIELAVSEADRFVDLVREGVDCVLRAGTLGDSSLTGRRVATLRQATCASVGYVQQYGQPDSLDDLAAHRAINYVSSTGRRYPFEFMVEGTQTDVEIGGRVTVSGAEVYTAAGLAGLGMIQVPRYRIAALLDAGTLIELLPQHPPPPMPVSVLYPQSRHMSPRVRVFVDWLTQVFADAKAAGTL</sequence>
<dbReference type="CDD" id="cd08472">
    <property type="entry name" value="PBP2_CrgA_like_3"/>
    <property type="match status" value="1"/>
</dbReference>
<accession>A0A7Y9IS34</accession>
<evidence type="ECO:0000256" key="2">
    <source>
        <dbReference type="ARBA" id="ARBA00023015"/>
    </source>
</evidence>
<dbReference type="FunFam" id="3.40.190.290:FF:000001">
    <property type="entry name" value="Transcriptional regulator, LysR family"/>
    <property type="match status" value="1"/>
</dbReference>
<keyword evidence="2" id="KW-0805">Transcription regulation</keyword>
<dbReference type="EMBL" id="JACBYR010000001">
    <property type="protein sequence ID" value="NYE82031.1"/>
    <property type="molecule type" value="Genomic_DNA"/>
</dbReference>
<organism evidence="6 7">
    <name type="scientific">Pigmentiphaga litoralis</name>
    <dbReference type="NCBI Taxonomy" id="516702"/>
    <lineage>
        <taxon>Bacteria</taxon>
        <taxon>Pseudomonadati</taxon>
        <taxon>Pseudomonadota</taxon>
        <taxon>Betaproteobacteria</taxon>
        <taxon>Burkholderiales</taxon>
        <taxon>Alcaligenaceae</taxon>
        <taxon>Pigmentiphaga</taxon>
    </lineage>
</organism>
<comment type="similarity">
    <text evidence="1">Belongs to the LysR transcriptional regulatory family.</text>
</comment>
<dbReference type="GO" id="GO:0006351">
    <property type="term" value="P:DNA-templated transcription"/>
    <property type="evidence" value="ECO:0007669"/>
    <property type="project" value="TreeGrafter"/>
</dbReference>
<dbReference type="Gene3D" id="1.10.10.10">
    <property type="entry name" value="Winged helix-like DNA-binding domain superfamily/Winged helix DNA-binding domain"/>
    <property type="match status" value="1"/>
</dbReference>
<dbReference type="InterPro" id="IPR005119">
    <property type="entry name" value="LysR_subst-bd"/>
</dbReference>
<feature type="domain" description="HTH lysR-type" evidence="5">
    <location>
        <begin position="4"/>
        <end position="61"/>
    </location>
</feature>
<dbReference type="InterPro" id="IPR058163">
    <property type="entry name" value="LysR-type_TF_proteobact-type"/>
</dbReference>
<dbReference type="PROSITE" id="PS50931">
    <property type="entry name" value="HTH_LYSR"/>
    <property type="match status" value="1"/>
</dbReference>
<evidence type="ECO:0000313" key="6">
    <source>
        <dbReference type="EMBL" id="NYE82031.1"/>
    </source>
</evidence>
<dbReference type="Pfam" id="PF03466">
    <property type="entry name" value="LysR_substrate"/>
    <property type="match status" value="1"/>
</dbReference>
<dbReference type="InterPro" id="IPR000847">
    <property type="entry name" value="LysR_HTH_N"/>
</dbReference>
<protein>
    <submittedName>
        <fullName evidence="6">DNA-binding transcriptional LysR family regulator</fullName>
    </submittedName>
</protein>
<name>A0A7Y9IS34_9BURK</name>
<proteinExistence type="inferred from homology"/>
<dbReference type="GO" id="GO:0003700">
    <property type="term" value="F:DNA-binding transcription factor activity"/>
    <property type="evidence" value="ECO:0007669"/>
    <property type="project" value="InterPro"/>
</dbReference>
<keyword evidence="4" id="KW-0804">Transcription</keyword>
<keyword evidence="7" id="KW-1185">Reference proteome</keyword>
<keyword evidence="3 6" id="KW-0238">DNA-binding</keyword>
<dbReference type="SUPFAM" id="SSF46785">
    <property type="entry name" value="Winged helix' DNA-binding domain"/>
    <property type="match status" value="1"/>
</dbReference>
<evidence type="ECO:0000259" key="5">
    <source>
        <dbReference type="PROSITE" id="PS50931"/>
    </source>
</evidence>
<dbReference type="SUPFAM" id="SSF53850">
    <property type="entry name" value="Periplasmic binding protein-like II"/>
    <property type="match status" value="1"/>
</dbReference>
<evidence type="ECO:0000256" key="4">
    <source>
        <dbReference type="ARBA" id="ARBA00023163"/>
    </source>
</evidence>
<dbReference type="FunFam" id="1.10.10.10:FF:000001">
    <property type="entry name" value="LysR family transcriptional regulator"/>
    <property type="match status" value="1"/>
</dbReference>
<dbReference type="InterPro" id="IPR036390">
    <property type="entry name" value="WH_DNA-bd_sf"/>
</dbReference>
<evidence type="ECO:0000256" key="1">
    <source>
        <dbReference type="ARBA" id="ARBA00009437"/>
    </source>
</evidence>
<dbReference type="PANTHER" id="PTHR30537:SF72">
    <property type="entry name" value="LYSR FAMILY TRANSCRIPTIONAL REGULATOR"/>
    <property type="match status" value="1"/>
</dbReference>
<dbReference type="AlphaFoldDB" id="A0A7Y9IS34"/>
<evidence type="ECO:0000256" key="3">
    <source>
        <dbReference type="ARBA" id="ARBA00023125"/>
    </source>
</evidence>
<dbReference type="GO" id="GO:0043565">
    <property type="term" value="F:sequence-specific DNA binding"/>
    <property type="evidence" value="ECO:0007669"/>
    <property type="project" value="TreeGrafter"/>
</dbReference>
<dbReference type="Pfam" id="PF00126">
    <property type="entry name" value="HTH_1"/>
    <property type="match status" value="1"/>
</dbReference>
<gene>
    <name evidence="6" type="ORF">FHW18_001302</name>
</gene>